<feature type="domain" description="Cytochrome oxidase subunit II copper A binding" evidence="19">
    <location>
        <begin position="130"/>
        <end position="263"/>
    </location>
</feature>
<evidence type="ECO:0000256" key="18">
    <source>
        <dbReference type="SAM" id="SignalP"/>
    </source>
</evidence>
<comment type="cofactor">
    <cofactor evidence="15">
        <name>Cu cation</name>
        <dbReference type="ChEBI" id="CHEBI:23378"/>
    </cofactor>
    <text evidence="15">Binds a copper A center.</text>
</comment>
<dbReference type="PANTHER" id="PTHR22888:SF9">
    <property type="entry name" value="CYTOCHROME C OXIDASE SUBUNIT 2"/>
    <property type="match status" value="1"/>
</dbReference>
<evidence type="ECO:0000256" key="17">
    <source>
        <dbReference type="SAM" id="Phobius"/>
    </source>
</evidence>
<evidence type="ECO:0000256" key="10">
    <source>
        <dbReference type="ARBA" id="ARBA00023008"/>
    </source>
</evidence>
<comment type="function">
    <text evidence="12 15">Subunits I and II form the functional core of the enzyme complex. Electrons originating in cytochrome c are transferred via heme a and Cu(A) to the binuclear center formed by heme a3 and Cu(B).</text>
</comment>
<evidence type="ECO:0000256" key="14">
    <source>
        <dbReference type="RuleBase" id="RU000456"/>
    </source>
</evidence>
<evidence type="ECO:0000313" key="21">
    <source>
        <dbReference type="EMBL" id="GAN81219.1"/>
    </source>
</evidence>
<dbReference type="STRING" id="1120923.SAMN02746095_01403"/>
<dbReference type="PANTHER" id="PTHR22888">
    <property type="entry name" value="CYTOCHROME C OXIDASE, SUBUNIT II"/>
    <property type="match status" value="1"/>
</dbReference>
<keyword evidence="5 14" id="KW-0812">Transmembrane</keyword>
<proteinExistence type="inferred from homology"/>
<feature type="chain" id="PRO_5002310077" description="Cytochrome c oxidase subunit 2" evidence="18">
    <location>
        <begin position="18"/>
        <end position="291"/>
    </location>
</feature>
<feature type="domain" description="Cytochrome oxidase subunit II transmembrane region profile" evidence="20">
    <location>
        <begin position="34"/>
        <end position="129"/>
    </location>
</feature>
<dbReference type="PROSITE" id="PS50999">
    <property type="entry name" value="COX2_TM"/>
    <property type="match status" value="1"/>
</dbReference>
<dbReference type="PROSITE" id="PS00078">
    <property type="entry name" value="COX2"/>
    <property type="match status" value="1"/>
</dbReference>
<dbReference type="InterPro" id="IPR001505">
    <property type="entry name" value="Copper_CuA"/>
</dbReference>
<comment type="similarity">
    <text evidence="2 14">Belongs to the cytochrome c oxidase subunit 2 family.</text>
</comment>
<dbReference type="Proteomes" id="UP000032668">
    <property type="component" value="Unassembled WGS sequence"/>
</dbReference>
<evidence type="ECO:0000256" key="11">
    <source>
        <dbReference type="ARBA" id="ARBA00023136"/>
    </source>
</evidence>
<keyword evidence="4 14" id="KW-0679">Respiratory chain</keyword>
<dbReference type="SUPFAM" id="SSF81464">
    <property type="entry name" value="Cytochrome c oxidase subunit II-like, transmembrane region"/>
    <property type="match status" value="1"/>
</dbReference>
<sequence length="291" mass="32555">MLVLTAIFLVQAHGAWAQSSAPNPTAAANQYVDAPHDWQMWFPAAGSPMQARIDWLMKYVLWIMAGVVGFVALLMGYVMVRFRASRNPKASKTTHNTLIEIVWIVVPCLILVAIIVPSINLIYYEADTGNPYMTVTVTGHQWYWEYKYNSVPGLDYTSYMIPDDEIKPGEIRRLSVDHPMVLPVGKKIRFVITSADVLHGFYLPSLGVQKYAIPGTELTSWTTITKPGTYYGQCNQICGLGHDSMPIEIKAVPMKDYLAWTKQALANYTQNDARPPLSSPMPRNQLADATP</sequence>
<dbReference type="NCBIfam" id="TIGR02866">
    <property type="entry name" value="CoxB"/>
    <property type="match status" value="1"/>
</dbReference>
<feature type="region of interest" description="Disordered" evidence="16">
    <location>
        <begin position="271"/>
        <end position="291"/>
    </location>
</feature>
<keyword evidence="7" id="KW-1278">Translocase</keyword>
<evidence type="ECO:0000256" key="1">
    <source>
        <dbReference type="ARBA" id="ARBA00004141"/>
    </source>
</evidence>
<evidence type="ECO:0000259" key="19">
    <source>
        <dbReference type="PROSITE" id="PS50857"/>
    </source>
</evidence>
<evidence type="ECO:0000256" key="4">
    <source>
        <dbReference type="ARBA" id="ARBA00022660"/>
    </source>
</evidence>
<feature type="transmembrane region" description="Helical" evidence="17">
    <location>
        <begin position="101"/>
        <end position="124"/>
    </location>
</feature>
<dbReference type="SUPFAM" id="SSF49503">
    <property type="entry name" value="Cupredoxins"/>
    <property type="match status" value="1"/>
</dbReference>
<evidence type="ECO:0000256" key="5">
    <source>
        <dbReference type="ARBA" id="ARBA00022692"/>
    </source>
</evidence>
<keyword evidence="10 15" id="KW-0186">Copper</keyword>
<feature type="transmembrane region" description="Helical" evidence="17">
    <location>
        <begin position="59"/>
        <end position="80"/>
    </location>
</feature>
<evidence type="ECO:0000256" key="16">
    <source>
        <dbReference type="SAM" id="MobiDB-lite"/>
    </source>
</evidence>
<dbReference type="InterPro" id="IPR014222">
    <property type="entry name" value="Cyt_c_oxidase_su2"/>
</dbReference>
<dbReference type="GO" id="GO:0042773">
    <property type="term" value="P:ATP synthesis coupled electron transport"/>
    <property type="evidence" value="ECO:0007669"/>
    <property type="project" value="TreeGrafter"/>
</dbReference>
<dbReference type="Pfam" id="PF02790">
    <property type="entry name" value="COX2_TM"/>
    <property type="match status" value="1"/>
</dbReference>
<evidence type="ECO:0000256" key="8">
    <source>
        <dbReference type="ARBA" id="ARBA00022982"/>
    </source>
</evidence>
<protein>
    <recommendedName>
        <fullName evidence="15">Cytochrome c oxidase subunit 2</fullName>
        <ecNumber evidence="15">7.1.1.9</ecNumber>
    </recommendedName>
</protein>
<keyword evidence="6 15" id="KW-0479">Metal-binding</keyword>
<evidence type="ECO:0000313" key="22">
    <source>
        <dbReference type="Proteomes" id="UP000032668"/>
    </source>
</evidence>
<dbReference type="GO" id="GO:0016491">
    <property type="term" value="F:oxidoreductase activity"/>
    <property type="evidence" value="ECO:0007669"/>
    <property type="project" value="InterPro"/>
</dbReference>
<comment type="catalytic activity">
    <reaction evidence="13 15">
        <text>4 Fe(II)-[cytochrome c] + O2 + 8 H(+)(in) = 4 Fe(III)-[cytochrome c] + 2 H2O + 4 H(+)(out)</text>
        <dbReference type="Rhea" id="RHEA:11436"/>
        <dbReference type="Rhea" id="RHEA-COMP:10350"/>
        <dbReference type="Rhea" id="RHEA-COMP:14399"/>
        <dbReference type="ChEBI" id="CHEBI:15377"/>
        <dbReference type="ChEBI" id="CHEBI:15378"/>
        <dbReference type="ChEBI" id="CHEBI:15379"/>
        <dbReference type="ChEBI" id="CHEBI:29033"/>
        <dbReference type="ChEBI" id="CHEBI:29034"/>
        <dbReference type="EC" id="7.1.1.9"/>
    </reaction>
</comment>
<comment type="subcellular location">
    <subcellularLocation>
        <location evidence="14">Cell membrane</location>
        <topology evidence="14">Multi-pass membrane protein</topology>
    </subcellularLocation>
    <subcellularLocation>
        <location evidence="1">Membrane</location>
        <topology evidence="1">Multi-pass membrane protein</topology>
    </subcellularLocation>
</comment>
<dbReference type="GO" id="GO:0005886">
    <property type="term" value="C:plasma membrane"/>
    <property type="evidence" value="ECO:0007669"/>
    <property type="project" value="UniProtKB-SubCell"/>
</dbReference>
<feature type="signal peptide" evidence="18">
    <location>
        <begin position="1"/>
        <end position="17"/>
    </location>
</feature>
<evidence type="ECO:0000256" key="13">
    <source>
        <dbReference type="ARBA" id="ARBA00047816"/>
    </source>
</evidence>
<evidence type="ECO:0000256" key="9">
    <source>
        <dbReference type="ARBA" id="ARBA00022989"/>
    </source>
</evidence>
<dbReference type="EMBL" id="BANC01000087">
    <property type="protein sequence ID" value="GAN81219.1"/>
    <property type="molecule type" value="Genomic_DNA"/>
</dbReference>
<keyword evidence="9 17" id="KW-1133">Transmembrane helix</keyword>
<keyword evidence="11 17" id="KW-0472">Membrane</keyword>
<evidence type="ECO:0000256" key="3">
    <source>
        <dbReference type="ARBA" id="ARBA00022448"/>
    </source>
</evidence>
<dbReference type="PROSITE" id="PS50857">
    <property type="entry name" value="COX2_CUA"/>
    <property type="match status" value="1"/>
</dbReference>
<dbReference type="InterPro" id="IPR036257">
    <property type="entry name" value="Cyt_c_oxidase_su2_TM_sf"/>
</dbReference>
<evidence type="ECO:0000256" key="6">
    <source>
        <dbReference type="ARBA" id="ARBA00022723"/>
    </source>
</evidence>
<reference evidence="21 22" key="1">
    <citation type="submission" date="2012-11" db="EMBL/GenBank/DDBJ databases">
        <title>Whole genome sequence of Acidocella aminolytica 101 = DSM 11237.</title>
        <authorList>
            <person name="Azuma Y."/>
            <person name="Higashiura N."/>
            <person name="Hirakawa H."/>
            <person name="Matsushita K."/>
        </authorList>
    </citation>
    <scope>NUCLEOTIDE SEQUENCE [LARGE SCALE GENOMIC DNA]</scope>
    <source>
        <strain evidence="22">101 / DSM 11237</strain>
    </source>
</reference>
<evidence type="ECO:0000256" key="15">
    <source>
        <dbReference type="RuleBase" id="RU004024"/>
    </source>
</evidence>
<dbReference type="InterPro" id="IPR011759">
    <property type="entry name" value="Cyt_c_oxidase_su2_TM_dom"/>
</dbReference>
<dbReference type="AlphaFoldDB" id="A0A0D6PKF6"/>
<keyword evidence="8 14" id="KW-0249">Electron transport</keyword>
<evidence type="ECO:0000256" key="2">
    <source>
        <dbReference type="ARBA" id="ARBA00007866"/>
    </source>
</evidence>
<comment type="caution">
    <text evidence="21">The sequence shown here is derived from an EMBL/GenBank/DDBJ whole genome shotgun (WGS) entry which is preliminary data.</text>
</comment>
<dbReference type="InterPro" id="IPR002429">
    <property type="entry name" value="CcO_II-like_C"/>
</dbReference>
<keyword evidence="22" id="KW-1185">Reference proteome</keyword>
<dbReference type="GO" id="GO:0004129">
    <property type="term" value="F:cytochrome-c oxidase activity"/>
    <property type="evidence" value="ECO:0007669"/>
    <property type="project" value="UniProtKB-EC"/>
</dbReference>
<dbReference type="GO" id="GO:0005507">
    <property type="term" value="F:copper ion binding"/>
    <property type="evidence" value="ECO:0007669"/>
    <property type="project" value="InterPro"/>
</dbReference>
<dbReference type="Gene3D" id="2.60.40.420">
    <property type="entry name" value="Cupredoxins - blue copper proteins"/>
    <property type="match status" value="1"/>
</dbReference>
<dbReference type="InterPro" id="IPR045187">
    <property type="entry name" value="CcO_II"/>
</dbReference>
<evidence type="ECO:0000256" key="12">
    <source>
        <dbReference type="ARBA" id="ARBA00024688"/>
    </source>
</evidence>
<keyword evidence="18" id="KW-0732">Signal</keyword>
<organism evidence="21 22">
    <name type="scientific">Acidocella aminolytica 101 = DSM 11237</name>
    <dbReference type="NCBI Taxonomy" id="1120923"/>
    <lineage>
        <taxon>Bacteria</taxon>
        <taxon>Pseudomonadati</taxon>
        <taxon>Pseudomonadota</taxon>
        <taxon>Alphaproteobacteria</taxon>
        <taxon>Acetobacterales</taxon>
        <taxon>Acidocellaceae</taxon>
        <taxon>Acidocella</taxon>
    </lineage>
</organism>
<evidence type="ECO:0000259" key="20">
    <source>
        <dbReference type="PROSITE" id="PS50999"/>
    </source>
</evidence>
<dbReference type="InterPro" id="IPR008972">
    <property type="entry name" value="Cupredoxin"/>
</dbReference>
<dbReference type="Pfam" id="PF00116">
    <property type="entry name" value="COX2"/>
    <property type="match status" value="1"/>
</dbReference>
<accession>A0A0D6PKF6</accession>
<gene>
    <name evidence="21" type="ORF">Aam_089_012</name>
</gene>
<evidence type="ECO:0000256" key="7">
    <source>
        <dbReference type="ARBA" id="ARBA00022967"/>
    </source>
</evidence>
<keyword evidence="3 14" id="KW-0813">Transport</keyword>
<name>A0A0D6PKF6_9PROT</name>
<dbReference type="PRINTS" id="PR01166">
    <property type="entry name" value="CYCOXIDASEII"/>
</dbReference>
<dbReference type="EC" id="7.1.1.9" evidence="15"/>
<dbReference type="Gene3D" id="1.10.287.90">
    <property type="match status" value="1"/>
</dbReference>